<feature type="transmembrane region" description="Helical" evidence="2">
    <location>
        <begin position="31"/>
        <end position="54"/>
    </location>
</feature>
<name>A0A453HSU7_AEGTS</name>
<reference evidence="3" key="3">
    <citation type="journal article" date="2017" name="Nature">
        <title>Genome sequence of the progenitor of the wheat D genome Aegilops tauschii.</title>
        <authorList>
            <person name="Luo M.C."/>
            <person name="Gu Y.Q."/>
            <person name="Puiu D."/>
            <person name="Wang H."/>
            <person name="Twardziok S.O."/>
            <person name="Deal K.R."/>
            <person name="Huo N."/>
            <person name="Zhu T."/>
            <person name="Wang L."/>
            <person name="Wang Y."/>
            <person name="McGuire P.E."/>
            <person name="Liu S."/>
            <person name="Long H."/>
            <person name="Ramasamy R.K."/>
            <person name="Rodriguez J.C."/>
            <person name="Van S.L."/>
            <person name="Yuan L."/>
            <person name="Wang Z."/>
            <person name="Xia Z."/>
            <person name="Xiao L."/>
            <person name="Anderson O.D."/>
            <person name="Ouyang S."/>
            <person name="Liang Y."/>
            <person name="Zimin A.V."/>
            <person name="Pertea G."/>
            <person name="Qi P."/>
            <person name="Bennetzen J.L."/>
            <person name="Dai X."/>
            <person name="Dawson M.W."/>
            <person name="Muller H.G."/>
            <person name="Kugler K."/>
            <person name="Rivarola-Duarte L."/>
            <person name="Spannagl M."/>
            <person name="Mayer K.F.X."/>
            <person name="Lu F.H."/>
            <person name="Bevan M.W."/>
            <person name="Leroy P."/>
            <person name="Li P."/>
            <person name="You F.M."/>
            <person name="Sun Q."/>
            <person name="Liu Z."/>
            <person name="Lyons E."/>
            <person name="Wicker T."/>
            <person name="Salzberg S.L."/>
            <person name="Devos K.M."/>
            <person name="Dvorak J."/>
        </authorList>
    </citation>
    <scope>NUCLEOTIDE SEQUENCE [LARGE SCALE GENOMIC DNA]</scope>
    <source>
        <strain evidence="3">cv. AL8/78</strain>
    </source>
</reference>
<evidence type="ECO:0000256" key="1">
    <source>
        <dbReference type="SAM" id="MobiDB-lite"/>
    </source>
</evidence>
<evidence type="ECO:0000313" key="4">
    <source>
        <dbReference type="Proteomes" id="UP000015105"/>
    </source>
</evidence>
<protein>
    <submittedName>
        <fullName evidence="3">Uncharacterized protein</fullName>
    </submittedName>
</protein>
<keyword evidence="4" id="KW-1185">Reference proteome</keyword>
<keyword evidence="2" id="KW-1133">Transmembrane helix</keyword>
<reference evidence="4" key="1">
    <citation type="journal article" date="2014" name="Science">
        <title>Ancient hybridizations among the ancestral genomes of bread wheat.</title>
        <authorList>
            <consortium name="International Wheat Genome Sequencing Consortium,"/>
            <person name="Marcussen T."/>
            <person name="Sandve S.R."/>
            <person name="Heier L."/>
            <person name="Spannagl M."/>
            <person name="Pfeifer M."/>
            <person name="Jakobsen K.S."/>
            <person name="Wulff B.B."/>
            <person name="Steuernagel B."/>
            <person name="Mayer K.F."/>
            <person name="Olsen O.A."/>
        </authorList>
    </citation>
    <scope>NUCLEOTIDE SEQUENCE [LARGE SCALE GENOMIC DNA]</scope>
    <source>
        <strain evidence="4">cv. AL8/78</strain>
    </source>
</reference>
<keyword evidence="2" id="KW-0812">Transmembrane</keyword>
<feature type="region of interest" description="Disordered" evidence="1">
    <location>
        <begin position="62"/>
        <end position="286"/>
    </location>
</feature>
<reference evidence="3" key="4">
    <citation type="submission" date="2019-03" db="UniProtKB">
        <authorList>
            <consortium name="EnsemblPlants"/>
        </authorList>
    </citation>
    <scope>IDENTIFICATION</scope>
</reference>
<dbReference type="AlphaFoldDB" id="A0A453HSU7"/>
<feature type="compositionally biased region" description="Basic and acidic residues" evidence="1">
    <location>
        <begin position="147"/>
        <end position="166"/>
    </location>
</feature>
<feature type="compositionally biased region" description="Basic and acidic residues" evidence="1">
    <location>
        <begin position="68"/>
        <end position="140"/>
    </location>
</feature>
<organism evidence="3 4">
    <name type="scientific">Aegilops tauschii subsp. strangulata</name>
    <name type="common">Goatgrass</name>
    <dbReference type="NCBI Taxonomy" id="200361"/>
    <lineage>
        <taxon>Eukaryota</taxon>
        <taxon>Viridiplantae</taxon>
        <taxon>Streptophyta</taxon>
        <taxon>Embryophyta</taxon>
        <taxon>Tracheophyta</taxon>
        <taxon>Spermatophyta</taxon>
        <taxon>Magnoliopsida</taxon>
        <taxon>Liliopsida</taxon>
        <taxon>Poales</taxon>
        <taxon>Poaceae</taxon>
        <taxon>BOP clade</taxon>
        <taxon>Pooideae</taxon>
        <taxon>Triticodae</taxon>
        <taxon>Triticeae</taxon>
        <taxon>Triticinae</taxon>
        <taxon>Aegilops</taxon>
    </lineage>
</organism>
<feature type="compositionally biased region" description="Basic and acidic residues" evidence="1">
    <location>
        <begin position="172"/>
        <end position="244"/>
    </location>
</feature>
<reference evidence="3" key="5">
    <citation type="journal article" date="2021" name="G3 (Bethesda)">
        <title>Aegilops tauschii genome assembly Aet v5.0 features greater sequence contiguity and improved annotation.</title>
        <authorList>
            <person name="Wang L."/>
            <person name="Zhu T."/>
            <person name="Rodriguez J.C."/>
            <person name="Deal K.R."/>
            <person name="Dubcovsky J."/>
            <person name="McGuire P.E."/>
            <person name="Lux T."/>
            <person name="Spannagl M."/>
            <person name="Mayer K.F.X."/>
            <person name="Baldrich P."/>
            <person name="Meyers B.C."/>
            <person name="Huo N."/>
            <person name="Gu Y.Q."/>
            <person name="Zhou H."/>
            <person name="Devos K.M."/>
            <person name="Bennetzen J.L."/>
            <person name="Unver T."/>
            <person name="Budak H."/>
            <person name="Gulick P.J."/>
            <person name="Galiba G."/>
            <person name="Kalapos B."/>
            <person name="Nelson D.R."/>
            <person name="Li P."/>
            <person name="You F.M."/>
            <person name="Luo M.C."/>
            <person name="Dvorak J."/>
        </authorList>
    </citation>
    <scope>NUCLEOTIDE SEQUENCE [LARGE SCALE GENOMIC DNA]</scope>
    <source>
        <strain evidence="3">cv. AL8/78</strain>
    </source>
</reference>
<keyword evidence="2" id="KW-0472">Membrane</keyword>
<evidence type="ECO:0000313" key="3">
    <source>
        <dbReference type="EnsemblPlants" id="AET4Gv20289600.21"/>
    </source>
</evidence>
<proteinExistence type="predicted"/>
<dbReference type="Proteomes" id="UP000015105">
    <property type="component" value="Chromosome 4D"/>
</dbReference>
<dbReference type="EnsemblPlants" id="AET4Gv20289600.21">
    <property type="protein sequence ID" value="AET4Gv20289600.21"/>
    <property type="gene ID" value="AET4Gv20289600"/>
</dbReference>
<accession>A0A453HSU7</accession>
<reference evidence="4" key="2">
    <citation type="journal article" date="2017" name="Nat. Plants">
        <title>The Aegilops tauschii genome reveals multiple impacts of transposons.</title>
        <authorList>
            <person name="Zhao G."/>
            <person name="Zou C."/>
            <person name="Li K."/>
            <person name="Wang K."/>
            <person name="Li T."/>
            <person name="Gao L."/>
            <person name="Zhang X."/>
            <person name="Wang H."/>
            <person name="Yang Z."/>
            <person name="Liu X."/>
            <person name="Jiang W."/>
            <person name="Mao L."/>
            <person name="Kong X."/>
            <person name="Jiao Y."/>
            <person name="Jia J."/>
        </authorList>
    </citation>
    <scope>NUCLEOTIDE SEQUENCE [LARGE SCALE GENOMIC DNA]</scope>
    <source>
        <strain evidence="4">cv. AL8/78</strain>
    </source>
</reference>
<feature type="transmembrane region" description="Helical" evidence="2">
    <location>
        <begin position="7"/>
        <end position="25"/>
    </location>
</feature>
<dbReference type="Gramene" id="AET4Gv20289600.21">
    <property type="protein sequence ID" value="AET4Gv20289600.21"/>
    <property type="gene ID" value="AET4Gv20289600"/>
</dbReference>
<sequence length="286" mass="33192">MMNIRRGDPILVMIEMTSVMLIMVPKSKLCSFMLLNVMGVILLCYPELLVFILYTVPRRRKDYSASGKRKEERQASLPRQSKEHEEHKKRGCYTRDDRNDLCDADNGSKERRKDYSAAGKRKEERQASLPRQSKEHDEHKKRGSYTPDDRDDPRDADNGSKERRNDYSASRKRMEDYRAKSSRQSNEHDDDKKRGSYTPDDRSHRSDADNRSRERGDFSASGQRKEEYLGKSPRQLKEHGDNKKRGSYTPADRNDLRDVDNGCNEKLATDDGSRSPCPGRRSPRPS</sequence>
<evidence type="ECO:0000256" key="2">
    <source>
        <dbReference type="SAM" id="Phobius"/>
    </source>
</evidence>